<dbReference type="Gene3D" id="1.20.120.1910">
    <property type="entry name" value="Cysteine-tRNA ligase, C-terminal anti-codon recognition domain"/>
    <property type="match status" value="1"/>
</dbReference>
<dbReference type="InterPro" id="IPR036612">
    <property type="entry name" value="KH_dom_type_1_sf"/>
</dbReference>
<name>A0A1Q9DPI6_SYMMI</name>
<dbReference type="Pfam" id="PF02010">
    <property type="entry name" value="REJ"/>
    <property type="match status" value="1"/>
</dbReference>
<dbReference type="InterPro" id="IPR056411">
    <property type="entry name" value="CysS_C"/>
</dbReference>
<dbReference type="InterPro" id="IPR012677">
    <property type="entry name" value="Nucleotide-bd_a/b_plait_sf"/>
</dbReference>
<dbReference type="InterPro" id="IPR009080">
    <property type="entry name" value="tRNAsynth_Ia_anticodon-bd"/>
</dbReference>
<dbReference type="PROSITE" id="PS50102">
    <property type="entry name" value="RRM"/>
    <property type="match status" value="1"/>
</dbReference>
<feature type="domain" description="RRM" evidence="3">
    <location>
        <begin position="51"/>
        <end position="128"/>
    </location>
</feature>
<dbReference type="SUPFAM" id="SSF47323">
    <property type="entry name" value="Anticodon-binding domain of a subclass of class I aminoacyl-tRNA synthetases"/>
    <property type="match status" value="1"/>
</dbReference>
<dbReference type="InterPro" id="IPR035979">
    <property type="entry name" value="RBD_domain_sf"/>
</dbReference>
<comment type="caution">
    <text evidence="4">The sequence shown here is derived from an EMBL/GenBank/DDBJ whole genome shotgun (WGS) entry which is preliminary data.</text>
</comment>
<feature type="region of interest" description="Disordered" evidence="2">
    <location>
        <begin position="1362"/>
        <end position="1387"/>
    </location>
</feature>
<feature type="region of interest" description="Disordered" evidence="2">
    <location>
        <begin position="296"/>
        <end position="316"/>
    </location>
</feature>
<evidence type="ECO:0000313" key="5">
    <source>
        <dbReference type="Proteomes" id="UP000186817"/>
    </source>
</evidence>
<dbReference type="Gene3D" id="3.30.70.330">
    <property type="match status" value="1"/>
</dbReference>
<dbReference type="Pfam" id="PF23493">
    <property type="entry name" value="CysS_C"/>
    <property type="match status" value="1"/>
</dbReference>
<keyword evidence="5" id="KW-1185">Reference proteome</keyword>
<evidence type="ECO:0000256" key="2">
    <source>
        <dbReference type="SAM" id="MobiDB-lite"/>
    </source>
</evidence>
<evidence type="ECO:0000313" key="4">
    <source>
        <dbReference type="EMBL" id="OLP97077.1"/>
    </source>
</evidence>
<dbReference type="GO" id="GO:0003723">
    <property type="term" value="F:RNA binding"/>
    <property type="evidence" value="ECO:0007669"/>
    <property type="project" value="UniProtKB-UniRule"/>
</dbReference>
<gene>
    <name evidence="4" type="primary">cysS</name>
    <name evidence="4" type="ORF">AK812_SmicGene20607</name>
</gene>
<evidence type="ECO:0000259" key="3">
    <source>
        <dbReference type="PROSITE" id="PS50102"/>
    </source>
</evidence>
<evidence type="ECO:0000256" key="1">
    <source>
        <dbReference type="PROSITE-ProRule" id="PRU00176"/>
    </source>
</evidence>
<dbReference type="EMBL" id="LSRX01000446">
    <property type="protein sequence ID" value="OLP97077.1"/>
    <property type="molecule type" value="Genomic_DNA"/>
</dbReference>
<feature type="region of interest" description="Disordered" evidence="2">
    <location>
        <begin position="1261"/>
        <end position="1290"/>
    </location>
</feature>
<dbReference type="SUPFAM" id="SSF54928">
    <property type="entry name" value="RNA-binding domain, RBD"/>
    <property type="match status" value="1"/>
</dbReference>
<proteinExistence type="predicted"/>
<reference evidence="4 5" key="1">
    <citation type="submission" date="2016-02" db="EMBL/GenBank/DDBJ databases">
        <title>Genome analysis of coral dinoflagellate symbionts highlights evolutionary adaptations to a symbiotic lifestyle.</title>
        <authorList>
            <person name="Aranda M."/>
            <person name="Li Y."/>
            <person name="Liew Y.J."/>
            <person name="Baumgarten S."/>
            <person name="Simakov O."/>
            <person name="Wilson M."/>
            <person name="Piel J."/>
            <person name="Ashoor H."/>
            <person name="Bougouffa S."/>
            <person name="Bajic V.B."/>
            <person name="Ryu T."/>
            <person name="Ravasi T."/>
            <person name="Bayer T."/>
            <person name="Micklem G."/>
            <person name="Kim H."/>
            <person name="Bhak J."/>
            <person name="Lajeunesse T.C."/>
            <person name="Voolstra C.R."/>
        </authorList>
    </citation>
    <scope>NUCLEOTIDE SEQUENCE [LARGE SCALE GENOMIC DNA]</scope>
    <source>
        <strain evidence="4 5">CCMP2467</strain>
    </source>
</reference>
<dbReference type="GO" id="GO:0006418">
    <property type="term" value="P:tRNA aminoacylation for protein translation"/>
    <property type="evidence" value="ECO:0007669"/>
    <property type="project" value="InterPro"/>
</dbReference>
<dbReference type="Proteomes" id="UP000186817">
    <property type="component" value="Unassembled WGS sequence"/>
</dbReference>
<dbReference type="GO" id="GO:0004812">
    <property type="term" value="F:aminoacyl-tRNA ligase activity"/>
    <property type="evidence" value="ECO:0007669"/>
    <property type="project" value="InterPro"/>
</dbReference>
<accession>A0A1Q9DPI6</accession>
<keyword evidence="4" id="KW-0436">Ligase</keyword>
<dbReference type="InterPro" id="IPR000504">
    <property type="entry name" value="RRM_dom"/>
</dbReference>
<sequence length="1922" mass="212219">MDQQGAMSSQDQQNLAAMMWQMSMTSPMPPVPGMPSMPMWPNPPPMVSPWLTVRVDGLKFEYQLTEDDVRKVFSRYGEVVTVKMDREGTTSQVQFAQPHQAMAAQHDLDKKQLQGMSGAFLTVEFAYPQGYTAVPPSADPGLLQHMAASNPFMNPMMPGSGYPVAPAPTPSSPTPSPGGQPKKFTCKLEVGIENEGEFRVGSRVIQIARAIWQDPKFQEHGGKTRLRGKGIGGPHEGDEPLALCISCRDQTAFDKAVQYAETQLQKVHSDYKAFCQQHGKPVPDLEVKISKKGTFGPEVTKSVQPMNRGERPAGAPTDEEIERLIEERNDARKAANFKKADEVREHLKSRGVVLMDEKGAKGTFKGSEVTKWRFWKKCSAVVSVAIVACVAHGFEVFSEQQLLVLNDPTRVIDFNNSEYGSTHVDDYWAKIDLNYSPLEGWSLFRHVRIGCFLVQWASSLAYAERVGETLTATECVQFCNGTQAYLRLPLCRCGLDETALPMIEVQGECTTTAWEVYRQFDYRSSMSPSTYDVTRRLLYSIVTIRLPSPADPPLRNYIHAVNPLESRPQFDYDTRLDRMVFNAVWDFGKSRMVALSLSDWGGTLDLTVVTFNSSTSGLEVQQSHFPIEDQIVANGELVRDGLASVEGLGTVDVLFGTYYTVVPAAWSSSTQVVHVVVAIDIDMKRVLTSEVMPVTLMNLQMNSLTHELYGAGADLNDQYAYYHLCTAANLTQTFGGVTTVQVFVSCTLAELGGLPSEVNYMYLQSAAIDHQFNFAWFTFKEEPTGTPRILEYQHNSKDYLLWPQETLPDNAVFSSLIQTAPRIIFALYPPALQYARFNSAGTKLFLSFDVATLRGAVPIDTNGDDIPDFYNEADKATRGPCEDFIDRFTMILIPGSMCQWITDADFYVEIQLASTISPGDLARIKPGTVYRGQEARAGVYQFSQPSSDFAVVEAPLDIPTPRAEVGGLAYMDVCTELVLDGTQSRDHGFRGAFTWALSSTTPEKPEPHLRQLQQIVESAMAAEAPVAAQVIRIPPYVMQGNTTYNFSLTVQSFWNPALSDTTYYSVVVSPLPVPPMVIYGSYSRQLKVENSLTLVSEIFFEGCAEALGRGAVQYEWKVCKRNDTVPLLQDSIEGCRTWGSGINLEEVSGIFSRSLYVRPLALQPLETYIFTVHAQVTVNNLTETLQNAVSVEVEAVLGDLLVEYYGGNGFSTRRDRVVVVDFSESRDFSDPAGELSTTTYTYSCQKEGRLELCTAQLRGLKVRSSGSARPVPTGKDEKEPSQKKRKTQEVKLDVDSVLDQLLYVRKRRRSGCSIVGPGDSRAAAFRHGAVVALRVAGQVNQQPPTADMGELFLTTQQPRQQMLQQPMQQTMQQPVQQQLPQNDATASASSNAATCAASDAATNATNAAVAHASPDSADNAASEATTNAADNATAHASAHVVCSVFVANGTTSNWLHNDANMPASSDATTACLARNINGSTTARFMAMTNISHAASTPMRKPAMTQLVKELFLFMDVSREGFAERGEAWLRAELEKHTVKELRGVAAAAGVPRNIDGRQRSKEELLDALLRCIAQKEVLREGFAEHGEACLRAELEKHSVKELHGVAAAAGVPRHVHRRRVSGEELLDALLRCVAQKEDDEGAASGQQLHVLREGFAKRGGCLPASTLSCEGQRLKVLRDGFAEHGEAWLRAELEKHNVKELHGVAAAAGVVQAAYRWFVRQRMPNELRSILMDREHVYCLTRTVPTLALQILQLRTFQLPAAPADHVEVADTLLYTQSELRGERRLRRSRYHVNVTLSRLYGEKCLSANQDEPFPQQLYDQWEEGEYTDQHIIEEHGAAIWYKSGRLPKKSILRCLDLCLLASTLSCERANVDGAATGVIDCIFIARDSGFLRPRLSRVETAPPAGIPVDRSKAVTAFVLAS</sequence>
<keyword evidence="1" id="KW-0694">RNA-binding</keyword>
<organism evidence="4 5">
    <name type="scientific">Symbiodinium microadriaticum</name>
    <name type="common">Dinoflagellate</name>
    <name type="synonym">Zooxanthella microadriatica</name>
    <dbReference type="NCBI Taxonomy" id="2951"/>
    <lineage>
        <taxon>Eukaryota</taxon>
        <taxon>Sar</taxon>
        <taxon>Alveolata</taxon>
        <taxon>Dinophyceae</taxon>
        <taxon>Suessiales</taxon>
        <taxon>Symbiodiniaceae</taxon>
        <taxon>Symbiodinium</taxon>
    </lineage>
</organism>
<feature type="compositionally biased region" description="Basic and acidic residues" evidence="2">
    <location>
        <begin position="1274"/>
        <end position="1290"/>
    </location>
</feature>
<dbReference type="SMART" id="SM00360">
    <property type="entry name" value="RRM"/>
    <property type="match status" value="1"/>
</dbReference>
<dbReference type="OrthoDB" id="434669at2759"/>
<protein>
    <submittedName>
        <fullName evidence="4">Cysteine--tRNA ligase</fullName>
    </submittedName>
</protein>
<dbReference type="InterPro" id="IPR002859">
    <property type="entry name" value="PKD/REJ-like"/>
</dbReference>
<dbReference type="Gene3D" id="3.30.1370.10">
    <property type="entry name" value="K Homology domain, type 1"/>
    <property type="match status" value="1"/>
</dbReference>
<dbReference type="GO" id="GO:0005524">
    <property type="term" value="F:ATP binding"/>
    <property type="evidence" value="ECO:0007669"/>
    <property type="project" value="InterPro"/>
</dbReference>